<evidence type="ECO:0000313" key="3">
    <source>
        <dbReference type="Proteomes" id="UP000199541"/>
    </source>
</evidence>
<evidence type="ECO:0000313" key="1">
    <source>
        <dbReference type="EMBL" id="GHE01729.1"/>
    </source>
</evidence>
<dbReference type="Gene3D" id="3.30.10.10">
    <property type="entry name" value="Trypsin Inhibitor V, subunit A"/>
    <property type="match status" value="1"/>
</dbReference>
<dbReference type="EMBL" id="FNOB01000008">
    <property type="protein sequence ID" value="SDW94343.1"/>
    <property type="molecule type" value="Genomic_DNA"/>
</dbReference>
<evidence type="ECO:0000313" key="2">
    <source>
        <dbReference type="EMBL" id="SDW94343.1"/>
    </source>
</evidence>
<protein>
    <submittedName>
        <fullName evidence="2">Peptidase inhibitor I78 family protein</fullName>
    </submittedName>
</protein>
<reference evidence="1" key="3">
    <citation type="submission" date="2023-06" db="EMBL/GenBank/DDBJ databases">
        <authorList>
            <person name="Sun Q."/>
            <person name="Zhou Y."/>
        </authorList>
    </citation>
    <scope>NUCLEOTIDE SEQUENCE</scope>
    <source>
        <strain evidence="1">CGMCC 1.10859</strain>
    </source>
</reference>
<dbReference type="PROSITE" id="PS51257">
    <property type="entry name" value="PROKAR_LIPOPROTEIN"/>
    <property type="match status" value="1"/>
</dbReference>
<dbReference type="InterPro" id="IPR021719">
    <property type="entry name" value="Prot_inh_I78"/>
</dbReference>
<dbReference type="Pfam" id="PF11720">
    <property type="entry name" value="Inhibitor_I78"/>
    <property type="match status" value="1"/>
</dbReference>
<dbReference type="AlphaFoldDB" id="A0AAN4ZZA3"/>
<keyword evidence="3" id="KW-1185">Reference proteome</keyword>
<gene>
    <name evidence="1" type="ORF">GCM10008024_18560</name>
    <name evidence="2" type="ORF">SAMN05444006_10891</name>
</gene>
<proteinExistence type="predicted"/>
<sequence length="103" mass="10662">MRLTMAGLGMAVLLAGCGGGPADMSDVQGTVAPAGAATVSPARCGAEKLQGLIGKNEMVLQSTDLPSPARIYQVGSPIVKDYNAHRLNVEFSKARIITRVYCG</sequence>
<reference evidence="1" key="1">
    <citation type="journal article" date="2014" name="Int. J. Syst. Evol. Microbiol.">
        <title>Complete genome sequence of Corynebacterium casei LMG S-19264T (=DSM 44701T), isolated from a smear-ripened cheese.</title>
        <authorList>
            <consortium name="US DOE Joint Genome Institute (JGI-PGF)"/>
            <person name="Walter F."/>
            <person name="Albersmeier A."/>
            <person name="Kalinowski J."/>
            <person name="Ruckert C."/>
        </authorList>
    </citation>
    <scope>NUCLEOTIDE SEQUENCE</scope>
    <source>
        <strain evidence="1">CGMCC 1.10859</strain>
    </source>
</reference>
<accession>A0AAN4ZZA3</accession>
<reference evidence="2 3" key="2">
    <citation type="submission" date="2016-10" db="EMBL/GenBank/DDBJ databases">
        <authorList>
            <person name="Varghese N."/>
            <person name="Submissions S."/>
        </authorList>
    </citation>
    <scope>NUCLEOTIDE SEQUENCE [LARGE SCALE GENOMIC DNA]</scope>
    <source>
        <strain evidence="2 3">DSM 24802</strain>
    </source>
</reference>
<dbReference type="Proteomes" id="UP000199541">
    <property type="component" value="Unassembled WGS sequence"/>
</dbReference>
<dbReference type="RefSeq" id="WP_035844800.1">
    <property type="nucleotide sequence ID" value="NZ_BNAB01000007.1"/>
</dbReference>
<evidence type="ECO:0000313" key="4">
    <source>
        <dbReference type="Proteomes" id="UP000634647"/>
    </source>
</evidence>
<comment type="caution">
    <text evidence="1">The sequence shown here is derived from an EMBL/GenBank/DDBJ whole genome shotgun (WGS) entry which is preliminary data.</text>
</comment>
<name>A0AAN4ZZA3_9RHOB</name>
<dbReference type="Proteomes" id="UP000634647">
    <property type="component" value="Unassembled WGS sequence"/>
</dbReference>
<dbReference type="EMBL" id="BNAB01000007">
    <property type="protein sequence ID" value="GHE01729.1"/>
    <property type="molecule type" value="Genomic_DNA"/>
</dbReference>
<organism evidence="1 4">
    <name type="scientific">Allgaiera indica</name>
    <dbReference type="NCBI Taxonomy" id="765699"/>
    <lineage>
        <taxon>Bacteria</taxon>
        <taxon>Pseudomonadati</taxon>
        <taxon>Pseudomonadota</taxon>
        <taxon>Alphaproteobacteria</taxon>
        <taxon>Rhodobacterales</taxon>
        <taxon>Paracoccaceae</taxon>
        <taxon>Allgaiera</taxon>
    </lineage>
</organism>